<dbReference type="EMBL" id="LRPM01000058">
    <property type="protein sequence ID" value="KWZ77104.1"/>
    <property type="molecule type" value="Genomic_DNA"/>
</dbReference>
<keyword evidence="2" id="KW-0012">Acyltransferase</keyword>
<evidence type="ECO:0000313" key="4">
    <source>
        <dbReference type="EMBL" id="KWZ77104.1"/>
    </source>
</evidence>
<dbReference type="GO" id="GO:0008080">
    <property type="term" value="F:N-acetyltransferase activity"/>
    <property type="evidence" value="ECO:0007669"/>
    <property type="project" value="InterPro"/>
</dbReference>
<keyword evidence="5" id="KW-1185">Reference proteome</keyword>
<dbReference type="SUPFAM" id="SSF55729">
    <property type="entry name" value="Acyl-CoA N-acyltransferases (Nat)"/>
    <property type="match status" value="1"/>
</dbReference>
<dbReference type="OrthoDB" id="9775804at2"/>
<accession>A0A133KC93</accession>
<dbReference type="Gene3D" id="3.40.630.30">
    <property type="match status" value="1"/>
</dbReference>
<dbReference type="PROSITE" id="PS51186">
    <property type="entry name" value="GNAT"/>
    <property type="match status" value="1"/>
</dbReference>
<keyword evidence="1 4" id="KW-0808">Transferase</keyword>
<feature type="domain" description="N-acetyltransferase" evidence="3">
    <location>
        <begin position="7"/>
        <end position="137"/>
    </location>
</feature>
<dbReference type="InterPro" id="IPR016181">
    <property type="entry name" value="Acyl_CoA_acyltransferase"/>
</dbReference>
<evidence type="ECO:0000256" key="1">
    <source>
        <dbReference type="ARBA" id="ARBA00022679"/>
    </source>
</evidence>
<organism evidence="4 5">
    <name type="scientific">Anaerococcus tetradius</name>
    <dbReference type="NCBI Taxonomy" id="33036"/>
    <lineage>
        <taxon>Bacteria</taxon>
        <taxon>Bacillati</taxon>
        <taxon>Bacillota</taxon>
        <taxon>Tissierellia</taxon>
        <taxon>Tissierellales</taxon>
        <taxon>Peptoniphilaceae</taxon>
        <taxon>Anaerococcus</taxon>
    </lineage>
</organism>
<dbReference type="CDD" id="cd04301">
    <property type="entry name" value="NAT_SF"/>
    <property type="match status" value="1"/>
</dbReference>
<gene>
    <name evidence="4" type="ORF">HMPREF3200_01558</name>
</gene>
<protein>
    <submittedName>
        <fullName evidence="4">Acetyltransferase, GNAT family</fullName>
    </submittedName>
</protein>
<dbReference type="PANTHER" id="PTHR43626:SF4">
    <property type="entry name" value="GCN5-RELATED N-ACETYLTRANSFERASE 2, CHLOROPLASTIC"/>
    <property type="match status" value="1"/>
</dbReference>
<dbReference type="RefSeq" id="WP_082743120.1">
    <property type="nucleotide sequence ID" value="NZ_CAMPNK010000016.1"/>
</dbReference>
<dbReference type="InterPro" id="IPR045039">
    <property type="entry name" value="NSI-like"/>
</dbReference>
<dbReference type="STRING" id="33036.HMPREF3200_01558"/>
<evidence type="ECO:0000259" key="3">
    <source>
        <dbReference type="PROSITE" id="PS51186"/>
    </source>
</evidence>
<sequence>MIIVYIKEYKDFKYDEINNLYEQLGWSAYTENMDALEQGFKNSLKVLAAYEDEKLLGLIRAVGDGFTIVFIQDLLVLADQQKKGIGTALIQAMLNLYPEVRQIELATDIDPKTIAFYKSQGFRELSEIGCCGFMRLL</sequence>
<reference evidence="5" key="1">
    <citation type="submission" date="2016-01" db="EMBL/GenBank/DDBJ databases">
        <authorList>
            <person name="Mitreva M."/>
            <person name="Pepin K.H."/>
            <person name="Mihindukulasuriya K.A."/>
            <person name="Fulton R."/>
            <person name="Fronick C."/>
            <person name="O'Laughlin M."/>
            <person name="Miner T."/>
            <person name="Herter B."/>
            <person name="Rosa B.A."/>
            <person name="Cordes M."/>
            <person name="Tomlinson C."/>
            <person name="Wollam A."/>
            <person name="Palsikar V.B."/>
            <person name="Mardis E.R."/>
            <person name="Wilson R.K."/>
        </authorList>
    </citation>
    <scope>NUCLEOTIDE SEQUENCE [LARGE SCALE GENOMIC DNA]</scope>
    <source>
        <strain evidence="5">MJR8151</strain>
    </source>
</reference>
<name>A0A133KC93_9FIRM</name>
<dbReference type="GO" id="GO:0005737">
    <property type="term" value="C:cytoplasm"/>
    <property type="evidence" value="ECO:0007669"/>
    <property type="project" value="TreeGrafter"/>
</dbReference>
<dbReference type="Pfam" id="PF00583">
    <property type="entry name" value="Acetyltransf_1"/>
    <property type="match status" value="1"/>
</dbReference>
<dbReference type="PATRIC" id="fig|33036.3.peg.1543"/>
<dbReference type="PANTHER" id="PTHR43626">
    <property type="entry name" value="ACYL-COA N-ACYLTRANSFERASE"/>
    <property type="match status" value="1"/>
</dbReference>
<proteinExistence type="predicted"/>
<evidence type="ECO:0000313" key="5">
    <source>
        <dbReference type="Proteomes" id="UP000070383"/>
    </source>
</evidence>
<dbReference type="AlphaFoldDB" id="A0A133KC93"/>
<dbReference type="InterPro" id="IPR000182">
    <property type="entry name" value="GNAT_dom"/>
</dbReference>
<comment type="caution">
    <text evidence="4">The sequence shown here is derived from an EMBL/GenBank/DDBJ whole genome shotgun (WGS) entry which is preliminary data.</text>
</comment>
<evidence type="ECO:0000256" key="2">
    <source>
        <dbReference type="ARBA" id="ARBA00023315"/>
    </source>
</evidence>
<dbReference type="Proteomes" id="UP000070383">
    <property type="component" value="Unassembled WGS sequence"/>
</dbReference>